<reference evidence="1 2" key="1">
    <citation type="submission" date="2017-02" db="EMBL/GenBank/DDBJ databases">
        <title>Clonality and virulence of isolates of VRE in Hematopoietic Stem Cell Transplanted (HSCT) patients.</title>
        <authorList>
            <person name="Marchi A.P."/>
            <person name="Martins R.C."/>
            <person name="Marie S.K."/>
            <person name="Levin A.S."/>
            <person name="Costa S.F."/>
        </authorList>
    </citation>
    <scope>NUCLEOTIDE SEQUENCE [LARGE SCALE GENOMIC DNA]</scope>
    <source>
        <strain evidence="1 2">LIM1759</strain>
    </source>
</reference>
<evidence type="ECO:0000313" key="1">
    <source>
        <dbReference type="EMBL" id="OOL83150.1"/>
    </source>
</evidence>
<comment type="caution">
    <text evidence="1">The sequence shown here is derived from an EMBL/GenBank/DDBJ whole genome shotgun (WGS) entry which is preliminary data.</text>
</comment>
<dbReference type="Proteomes" id="UP000191171">
    <property type="component" value="Unassembled WGS sequence"/>
</dbReference>
<dbReference type="AlphaFoldDB" id="A0A1R0IMF0"/>
<accession>A0A1R0IMF0</accession>
<dbReference type="EMBL" id="MVGJ01000023">
    <property type="protein sequence ID" value="OOL83150.1"/>
    <property type="molecule type" value="Genomic_DNA"/>
</dbReference>
<gene>
    <name evidence="1" type="ORF">B1P95_05215</name>
</gene>
<sequence length="97" mass="11911">MRFTNLFSLVSEFFCLYILLCKKSYQSYASMFLDYFLFFICQDNAIKSQHCEYKNKKKRVIILKTFTRRGRRNSNAFTKCCYSKYNKKRKKGIWDFR</sequence>
<evidence type="ECO:0000313" key="2">
    <source>
        <dbReference type="Proteomes" id="UP000191171"/>
    </source>
</evidence>
<protein>
    <submittedName>
        <fullName evidence="1">Uncharacterized protein</fullName>
    </submittedName>
</protein>
<organism evidence="1 2">
    <name type="scientific">Enterococcus faecium</name>
    <name type="common">Streptococcus faecium</name>
    <dbReference type="NCBI Taxonomy" id="1352"/>
    <lineage>
        <taxon>Bacteria</taxon>
        <taxon>Bacillati</taxon>
        <taxon>Bacillota</taxon>
        <taxon>Bacilli</taxon>
        <taxon>Lactobacillales</taxon>
        <taxon>Enterococcaceae</taxon>
        <taxon>Enterococcus</taxon>
    </lineage>
</organism>
<proteinExistence type="predicted"/>
<name>A0A1R0IMF0_ENTFC</name>